<evidence type="ECO:0000256" key="2">
    <source>
        <dbReference type="ARBA" id="ARBA00023125"/>
    </source>
</evidence>
<name>A0AAQ3LF24_9BACT</name>
<evidence type="ECO:0000256" key="1">
    <source>
        <dbReference type="ARBA" id="ARBA00023015"/>
    </source>
</evidence>
<evidence type="ECO:0000259" key="4">
    <source>
        <dbReference type="PROSITE" id="PS01124"/>
    </source>
</evidence>
<keyword evidence="6" id="KW-1185">Reference proteome</keyword>
<proteinExistence type="predicted"/>
<dbReference type="PANTHER" id="PTHR43280:SF2">
    <property type="entry name" value="HTH-TYPE TRANSCRIPTIONAL REGULATOR EXSA"/>
    <property type="match status" value="1"/>
</dbReference>
<dbReference type="RefSeq" id="WP_317835257.1">
    <property type="nucleotide sequence ID" value="NZ_CP136920.1"/>
</dbReference>
<keyword evidence="2" id="KW-0238">DNA-binding</keyword>
<dbReference type="Pfam" id="PF02311">
    <property type="entry name" value="AraC_binding"/>
    <property type="match status" value="1"/>
</dbReference>
<dbReference type="SUPFAM" id="SSF46689">
    <property type="entry name" value="Homeodomain-like"/>
    <property type="match status" value="2"/>
</dbReference>
<sequence>MKKLYRYETTVGHFIENMSYGIFRPHGRDDYLVILTLDGLGQIGVGDDFRMLGKGEAILYHPNCPQSYQTSPDVGHWEFFWSHFHPSSQMHPFLDWPELAPGLGYLKLPEDQYLEAIQQDFEAARLALWRPLKQRESLAMNRLEAAFIQFDIANPNNARTTTDRRILKAMEWAYAHLGEAPSIQEIAKAAGLSVSHLGALFRKETGSSVTTFIEEERMRRAREMLEFSQKPIGEIALEIGYQDPFYFSNRFRLHHQISPRAYRSQRIG</sequence>
<reference evidence="5 6" key="1">
    <citation type="submission" date="2023-10" db="EMBL/GenBank/DDBJ databases">
        <title>Rubellicoccus peritrichatus gen. nov., sp. nov., isolated from an algae of coral reef tank.</title>
        <authorList>
            <person name="Luo J."/>
        </authorList>
    </citation>
    <scope>NUCLEOTIDE SEQUENCE [LARGE SCALE GENOMIC DNA]</scope>
    <source>
        <strain evidence="5 6">CR14</strain>
    </source>
</reference>
<dbReference type="Pfam" id="PF12833">
    <property type="entry name" value="HTH_18"/>
    <property type="match status" value="1"/>
</dbReference>
<dbReference type="GO" id="GO:0003700">
    <property type="term" value="F:DNA-binding transcription factor activity"/>
    <property type="evidence" value="ECO:0007669"/>
    <property type="project" value="InterPro"/>
</dbReference>
<dbReference type="GO" id="GO:0043565">
    <property type="term" value="F:sequence-specific DNA binding"/>
    <property type="evidence" value="ECO:0007669"/>
    <property type="project" value="InterPro"/>
</dbReference>
<dbReference type="Gene3D" id="1.10.10.60">
    <property type="entry name" value="Homeodomain-like"/>
    <property type="match status" value="2"/>
</dbReference>
<dbReference type="KEGG" id="puo:RZN69_06475"/>
<dbReference type="InterPro" id="IPR037923">
    <property type="entry name" value="HTH-like"/>
</dbReference>
<dbReference type="SUPFAM" id="SSF51215">
    <property type="entry name" value="Regulatory protein AraC"/>
    <property type="match status" value="1"/>
</dbReference>
<evidence type="ECO:0000313" key="6">
    <source>
        <dbReference type="Proteomes" id="UP001304300"/>
    </source>
</evidence>
<protein>
    <submittedName>
        <fullName evidence="5">Helix-turn-helix domain-containing protein</fullName>
    </submittedName>
</protein>
<dbReference type="Gene3D" id="2.60.120.280">
    <property type="entry name" value="Regulatory protein AraC"/>
    <property type="match status" value="1"/>
</dbReference>
<dbReference type="InterPro" id="IPR018060">
    <property type="entry name" value="HTH_AraC"/>
</dbReference>
<accession>A0AAQ3LF24</accession>
<dbReference type="InterPro" id="IPR003313">
    <property type="entry name" value="AraC-bd"/>
</dbReference>
<gene>
    <name evidence="5" type="ORF">RZN69_06475</name>
</gene>
<dbReference type="InterPro" id="IPR018062">
    <property type="entry name" value="HTH_AraC-typ_CS"/>
</dbReference>
<dbReference type="SMART" id="SM00342">
    <property type="entry name" value="HTH_ARAC"/>
    <property type="match status" value="1"/>
</dbReference>
<dbReference type="Proteomes" id="UP001304300">
    <property type="component" value="Chromosome"/>
</dbReference>
<evidence type="ECO:0000256" key="3">
    <source>
        <dbReference type="ARBA" id="ARBA00023163"/>
    </source>
</evidence>
<evidence type="ECO:0000313" key="5">
    <source>
        <dbReference type="EMBL" id="WOO42730.1"/>
    </source>
</evidence>
<organism evidence="5 6">
    <name type="scientific">Rubellicoccus peritrichatus</name>
    <dbReference type="NCBI Taxonomy" id="3080537"/>
    <lineage>
        <taxon>Bacteria</taxon>
        <taxon>Pseudomonadati</taxon>
        <taxon>Verrucomicrobiota</taxon>
        <taxon>Opitutia</taxon>
        <taxon>Puniceicoccales</taxon>
        <taxon>Cerasicoccaceae</taxon>
        <taxon>Rubellicoccus</taxon>
    </lineage>
</organism>
<dbReference type="AlphaFoldDB" id="A0AAQ3LF24"/>
<dbReference type="PROSITE" id="PS00041">
    <property type="entry name" value="HTH_ARAC_FAMILY_1"/>
    <property type="match status" value="1"/>
</dbReference>
<keyword evidence="1" id="KW-0805">Transcription regulation</keyword>
<dbReference type="InterPro" id="IPR009057">
    <property type="entry name" value="Homeodomain-like_sf"/>
</dbReference>
<dbReference type="PANTHER" id="PTHR43280">
    <property type="entry name" value="ARAC-FAMILY TRANSCRIPTIONAL REGULATOR"/>
    <property type="match status" value="1"/>
</dbReference>
<dbReference type="EMBL" id="CP136920">
    <property type="protein sequence ID" value="WOO42730.1"/>
    <property type="molecule type" value="Genomic_DNA"/>
</dbReference>
<dbReference type="PROSITE" id="PS01124">
    <property type="entry name" value="HTH_ARAC_FAMILY_2"/>
    <property type="match status" value="1"/>
</dbReference>
<keyword evidence="3" id="KW-0804">Transcription</keyword>
<feature type="domain" description="HTH araC/xylS-type" evidence="4">
    <location>
        <begin position="167"/>
        <end position="265"/>
    </location>
</feature>